<name>A0A176Y8E3_9BRAD</name>
<dbReference type="EMBL" id="LUUB01000118">
    <property type="protein sequence ID" value="OAE99616.1"/>
    <property type="molecule type" value="Genomic_DNA"/>
</dbReference>
<dbReference type="Proteomes" id="UP000076959">
    <property type="component" value="Unassembled WGS sequence"/>
</dbReference>
<dbReference type="InterPro" id="IPR028082">
    <property type="entry name" value="Peripla_BP_I"/>
</dbReference>
<dbReference type="RefSeq" id="WP_063708261.1">
    <property type="nucleotide sequence ID" value="NZ_LUUB01000118.1"/>
</dbReference>
<evidence type="ECO:0000256" key="2">
    <source>
        <dbReference type="ARBA" id="ARBA00022729"/>
    </source>
</evidence>
<keyword evidence="6" id="KW-1185">Reference proteome</keyword>
<dbReference type="AlphaFoldDB" id="A0A176Y8E3"/>
<protein>
    <submittedName>
        <fullName evidence="5">ABC transporter substrate-binding protein</fullName>
    </submittedName>
</protein>
<dbReference type="SUPFAM" id="SSF53822">
    <property type="entry name" value="Periplasmic binding protein-like I"/>
    <property type="match status" value="1"/>
</dbReference>
<dbReference type="CDD" id="cd06330">
    <property type="entry name" value="PBP1_As_SBP-like"/>
    <property type="match status" value="1"/>
</dbReference>
<evidence type="ECO:0000313" key="5">
    <source>
        <dbReference type="EMBL" id="OAE99616.1"/>
    </source>
</evidence>
<feature type="domain" description="Leucine-binding protein" evidence="4">
    <location>
        <begin position="30"/>
        <end position="387"/>
    </location>
</feature>
<dbReference type="Gene3D" id="3.40.50.2300">
    <property type="match status" value="2"/>
</dbReference>
<dbReference type="Pfam" id="PF13458">
    <property type="entry name" value="Peripla_BP_6"/>
    <property type="match status" value="1"/>
</dbReference>
<dbReference type="PANTHER" id="PTHR30483">
    <property type="entry name" value="LEUCINE-SPECIFIC-BINDING PROTEIN"/>
    <property type="match status" value="1"/>
</dbReference>
<proteinExistence type="inferred from homology"/>
<sequence>MRISPSFGLRTAVAAFVMLLTVPASLAQQPIKVGIVTLLSGPAAGPFGVPARNAAELTAETLNAGTVPAPYTQKGFGGTPIELVIIDEAGGPQKQVAEFRNLAPRVDIVIGYISSGDCLAIAPVAEELKKLTILFDCGTPRIFEDASYKYVFRTGPTGTMDNVSVALYLVERNPNVKSIAGINQNYAWGQDSWADFENSMKTLKPGIEVKTSQMPKLFAGQFGAEITTLLGSGAEVIHSSMWGGDLEGLVLQGAPRGLFEKHKVILSAGEPAINRLSTRIPDGTILGARGPFGPFAPDTELARWLKTNYQDRYQVPPNYASFKMAQAILAVKAAYEKAKGAGSAVPDQDRIIAALENLTFEGPGGAVKMSLGKGHQAIMDAAVGTTKVEGGQLKMVDVVRYPAEKVNPPDGVKSEAWIKSDLKK</sequence>
<dbReference type="GO" id="GO:0006865">
    <property type="term" value="P:amino acid transport"/>
    <property type="evidence" value="ECO:0007669"/>
    <property type="project" value="UniProtKB-KW"/>
</dbReference>
<evidence type="ECO:0000256" key="3">
    <source>
        <dbReference type="ARBA" id="ARBA00022970"/>
    </source>
</evidence>
<evidence type="ECO:0000256" key="1">
    <source>
        <dbReference type="ARBA" id="ARBA00010062"/>
    </source>
</evidence>
<dbReference type="STRING" id="1505087.AYJ54_32475"/>
<accession>A0A176Y8E3</accession>
<dbReference type="InterPro" id="IPR051010">
    <property type="entry name" value="BCAA_transport"/>
</dbReference>
<keyword evidence="2" id="KW-0732">Signal</keyword>
<gene>
    <name evidence="5" type="ORF">AYJ54_32475</name>
</gene>
<keyword evidence="3" id="KW-0029">Amino-acid transport</keyword>
<reference evidence="5 6" key="1">
    <citation type="submission" date="2016-03" db="EMBL/GenBank/DDBJ databases">
        <title>Draft Genome Sequence of the Strain BR 10245 (Bradyrhizobium sp.) isolated from nodules of Centrolobium paraense.</title>
        <authorList>
            <person name="Simoes-Araujo J.L.Sr."/>
            <person name="Barauna A.C."/>
            <person name="Silva K."/>
            <person name="Zilli J.E."/>
        </authorList>
    </citation>
    <scope>NUCLEOTIDE SEQUENCE [LARGE SCALE GENOMIC DNA]</scope>
    <source>
        <strain evidence="5 6">BR 10245</strain>
    </source>
</reference>
<evidence type="ECO:0000259" key="4">
    <source>
        <dbReference type="Pfam" id="PF13458"/>
    </source>
</evidence>
<dbReference type="PANTHER" id="PTHR30483:SF37">
    <property type="entry name" value="ABC TRANSPORTER SUBSTRATE-BINDING PROTEIN"/>
    <property type="match status" value="1"/>
</dbReference>
<comment type="caution">
    <text evidence="5">The sequence shown here is derived from an EMBL/GenBank/DDBJ whole genome shotgun (WGS) entry which is preliminary data.</text>
</comment>
<keyword evidence="3" id="KW-0813">Transport</keyword>
<dbReference type="InterPro" id="IPR028081">
    <property type="entry name" value="Leu-bd"/>
</dbReference>
<comment type="similarity">
    <text evidence="1">Belongs to the leucine-binding protein family.</text>
</comment>
<organism evidence="5 6">
    <name type="scientific">Bradyrhizobium centrolobii</name>
    <dbReference type="NCBI Taxonomy" id="1505087"/>
    <lineage>
        <taxon>Bacteria</taxon>
        <taxon>Pseudomonadati</taxon>
        <taxon>Pseudomonadota</taxon>
        <taxon>Alphaproteobacteria</taxon>
        <taxon>Hyphomicrobiales</taxon>
        <taxon>Nitrobacteraceae</taxon>
        <taxon>Bradyrhizobium</taxon>
    </lineage>
</organism>
<dbReference type="OrthoDB" id="9783240at2"/>
<evidence type="ECO:0000313" key="6">
    <source>
        <dbReference type="Proteomes" id="UP000076959"/>
    </source>
</evidence>